<organism evidence="1">
    <name type="scientific">Grapevine-associated mononega-like virus 7</name>
    <dbReference type="NCBI Taxonomy" id="2814371"/>
    <lineage>
        <taxon>Viruses</taxon>
        <taxon>Riboviria</taxon>
        <taxon>Orthornavirae</taxon>
        <taxon>Negarnaviricota</taxon>
        <taxon>Haploviricotina</taxon>
        <taxon>Monjiviricetes</taxon>
        <taxon>Mononegavirales</taxon>
    </lineage>
</organism>
<dbReference type="EMBL" id="MW648485">
    <property type="protein sequence ID" value="QXN75391.1"/>
    <property type="molecule type" value="Viral_cRNA"/>
</dbReference>
<proteinExistence type="predicted"/>
<protein>
    <submittedName>
        <fullName evidence="1">RNA-dependent RNA polymerase</fullName>
    </submittedName>
</protein>
<keyword evidence="1" id="KW-0808">Transferase</keyword>
<dbReference type="GO" id="GO:0003968">
    <property type="term" value="F:RNA-directed RNA polymerase activity"/>
    <property type="evidence" value="ECO:0007669"/>
    <property type="project" value="UniProtKB-KW"/>
</dbReference>
<evidence type="ECO:0000313" key="1">
    <source>
        <dbReference type="EMBL" id="QXN75391.1"/>
    </source>
</evidence>
<keyword evidence="1" id="KW-0696">RNA-directed RNA polymerase</keyword>
<sequence length="511" mass="57888">MIPGSIKITVGRFAKRATGSRVLGCFVAILFSIMTGCQRIDSSRQLFRKHTNAIMKCGLEEERIAEQILVIKQIGDEEFEEASLLANEILEGHIITSTSLGLDQVQRYCRSGPGDKFIQKSVTTDKIDRTSLIRLRGLSRKGLPRGFDVTEITTNKRETTAESLIRRNFNWTYGSSISRVSLPFLLSCSTSFKNSTSALIGVGNGSIARDLLYLGCEKIIGVDLLTDIPQLAGVSSDYLPPEVPTSEQDRFQWLSSVFTLGGDIFDDRVLHKLKTHNPTHVILDIQTDHRLVLEDLLRIKSIKNIDSLTFRRHLRADELTDFISIIRSFSTTIEIGRSPFNATEYWFHIKGILDTEIGSTGDLVIETIPEIQPLTESPSNDLYFNQAELYVMELTHGKCPRDIDLPTAIQYLSDYLVWRPLYRRTIKSIGFAADIALIIHCLDQLMEIETTISYDELCKKLSEIACKPLPKMVRHVQLPGTKRYNPYLLLTRTIPRLLHYDYTSSTWSITF</sequence>
<accession>A0A8F5MKZ2</accession>
<keyword evidence="1" id="KW-0548">Nucleotidyltransferase</keyword>
<name>A0A8F5MKZ2_9MONO</name>
<reference evidence="1" key="1">
    <citation type="submission" date="2021-02" db="EMBL/GenBank/DDBJ databases">
        <title>The hidden world within plants: metatranscriptomics unveil the complexity of wood microbiomes in grapevine.</title>
        <authorList>
            <person name="Nerva L."/>
            <person name="Garcia J.F."/>
            <person name="Favaretto F."/>
            <person name="Giudice G."/>
            <person name="Moffa L."/>
            <person name="Dario C."/>
            <person name="Riccardo V."/>
            <person name="Gambino G."/>
            <person name="Chitarra W."/>
        </authorList>
    </citation>
    <scope>NUCLEOTIDE SEQUENCE</scope>
</reference>